<dbReference type="KEGG" id="tps:THAPSDRAFT_940"/>
<dbReference type="GO" id="GO:0000278">
    <property type="term" value="P:mitotic cell cycle"/>
    <property type="evidence" value="ECO:0000318"/>
    <property type="project" value="GO_Central"/>
</dbReference>
<feature type="coiled-coil region" evidence="1">
    <location>
        <begin position="480"/>
        <end position="526"/>
    </location>
</feature>
<dbReference type="Gene3D" id="2.30.42.10">
    <property type="match status" value="1"/>
</dbReference>
<dbReference type="PaxDb" id="35128-Thaps940"/>
<evidence type="ECO:0000313" key="3">
    <source>
        <dbReference type="EMBL" id="EED96195.1"/>
    </source>
</evidence>
<name>B8BSW0_THAPS</name>
<feature type="region of interest" description="Disordered" evidence="2">
    <location>
        <begin position="238"/>
        <end position="267"/>
    </location>
</feature>
<dbReference type="Proteomes" id="UP000001449">
    <property type="component" value="Chromosome 1"/>
</dbReference>
<proteinExistence type="predicted"/>
<keyword evidence="4" id="KW-1185">Reference proteome</keyword>
<reference evidence="3 4" key="1">
    <citation type="journal article" date="2004" name="Science">
        <title>The genome of the diatom Thalassiosira pseudonana: ecology, evolution, and metabolism.</title>
        <authorList>
            <person name="Armbrust E.V."/>
            <person name="Berges J.A."/>
            <person name="Bowler C."/>
            <person name="Green B.R."/>
            <person name="Martinez D."/>
            <person name="Putnam N.H."/>
            <person name="Zhou S."/>
            <person name="Allen A.E."/>
            <person name="Apt K.E."/>
            <person name="Bechner M."/>
            <person name="Brzezinski M.A."/>
            <person name="Chaal B.K."/>
            <person name="Chiovitti A."/>
            <person name="Davis A.K."/>
            <person name="Demarest M.S."/>
            <person name="Detter J.C."/>
            <person name="Glavina T."/>
            <person name="Goodstein D."/>
            <person name="Hadi M.Z."/>
            <person name="Hellsten U."/>
            <person name="Hildebrand M."/>
            <person name="Jenkins B.D."/>
            <person name="Jurka J."/>
            <person name="Kapitonov V.V."/>
            <person name="Kroger N."/>
            <person name="Lau W.W."/>
            <person name="Lane T.W."/>
            <person name="Larimer F.W."/>
            <person name="Lippmeier J.C."/>
            <person name="Lucas S."/>
            <person name="Medina M."/>
            <person name="Montsant A."/>
            <person name="Obornik M."/>
            <person name="Parker M.S."/>
            <person name="Palenik B."/>
            <person name="Pazour G.J."/>
            <person name="Richardson P.M."/>
            <person name="Rynearson T.A."/>
            <person name="Saito M.A."/>
            <person name="Schwartz D.C."/>
            <person name="Thamatrakoln K."/>
            <person name="Valentin K."/>
            <person name="Vardi A."/>
            <person name="Wilkerson F.P."/>
            <person name="Rokhsar D.S."/>
        </authorList>
    </citation>
    <scope>NUCLEOTIDE SEQUENCE [LARGE SCALE GENOMIC DNA]</scope>
    <source>
        <strain evidence="3 4">CCMP1335</strain>
    </source>
</reference>
<gene>
    <name evidence="3" type="ORF">THAPSDRAFT_940</name>
</gene>
<dbReference type="Gene3D" id="1.20.5.190">
    <property type="match status" value="1"/>
</dbReference>
<dbReference type="RefSeq" id="XP_002286554.1">
    <property type="nucleotide sequence ID" value="XM_002286518.1"/>
</dbReference>
<dbReference type="InterPro" id="IPR000048">
    <property type="entry name" value="IQ_motif_EF-hand-BS"/>
</dbReference>
<dbReference type="GO" id="GO:0051295">
    <property type="term" value="P:establishment of meiotic spindle localization"/>
    <property type="evidence" value="ECO:0000318"/>
    <property type="project" value="GO_Central"/>
</dbReference>
<dbReference type="InterPro" id="IPR027417">
    <property type="entry name" value="P-loop_NTPase"/>
</dbReference>
<feature type="compositionally biased region" description="Polar residues" evidence="2">
    <location>
        <begin position="252"/>
        <end position="261"/>
    </location>
</feature>
<keyword evidence="1" id="KW-0175">Coiled coil</keyword>
<sequence>MAMHQTMEGIEPPSINNSIGASPRSKCDTQGKAVGRGKSYRRKSSREHRESSAPSSNMLAAAQPPVVLSPLSSRTAVDAEKESIFCLKREIKALTMALRTLNKHTKEWVMINSRLEIAKEELEAVLEDVNLTRSYSDRSKREDSFSSKEENDVLDRSAGLIQHVPTPPLSAKQQFRCHNSAPTQTGLLDGDIIAASLPPPPLLDEIEDDVQNLKVELDKTEPFSLEYFQIKKKIKALTKRSSSSSPPHGIESPNQRTNQRQCSDRSEDTFGGRLLVVPVDTSYADDVVAVAKSIPPQSSPRSSPQSQAMHSIQNLTELLDVVPKYSLEWFQLKKDIKATLLQPNRRLSSASLSSSTSTELSPIPLNRSRSSDYSIGSDSEHRLLSHFHPPSLKAAERSHFCNKSVIVLQSYVRRRRCRSSFVSLKSAAISAQAFVRMIFQREQYRQIIINTIAIQCFVKRWLVRRHNDRDRAFLNVQHQIEEMKIEKLSMEMKLFELQKEVGIMKNAKLRRELSQIKDEVIAIKAQQPSDPKHGIPQRGLFTVLLDRPGTLGMELEHHKNSKGTAIVNLVVPNSQADLAGLMVADIICNFRSSSGHELRYDQFITMAKAGIRPLVFDVRRA</sequence>
<dbReference type="PROSITE" id="PS50096">
    <property type="entry name" value="IQ"/>
    <property type="match status" value="1"/>
</dbReference>
<dbReference type="EMBL" id="CM000638">
    <property type="protein sequence ID" value="EED96195.1"/>
    <property type="molecule type" value="Genomic_DNA"/>
</dbReference>
<dbReference type="Pfam" id="PF00612">
    <property type="entry name" value="IQ"/>
    <property type="match status" value="1"/>
</dbReference>
<organism evidence="3 4">
    <name type="scientific">Thalassiosira pseudonana</name>
    <name type="common">Marine diatom</name>
    <name type="synonym">Cyclotella nana</name>
    <dbReference type="NCBI Taxonomy" id="35128"/>
    <lineage>
        <taxon>Eukaryota</taxon>
        <taxon>Sar</taxon>
        <taxon>Stramenopiles</taxon>
        <taxon>Ochrophyta</taxon>
        <taxon>Bacillariophyta</taxon>
        <taxon>Coscinodiscophyceae</taxon>
        <taxon>Thalassiosirophycidae</taxon>
        <taxon>Thalassiosirales</taxon>
        <taxon>Thalassiosiraceae</taxon>
        <taxon>Thalassiosira</taxon>
    </lineage>
</organism>
<feature type="region of interest" description="Disordered" evidence="2">
    <location>
        <begin position="1"/>
        <end position="61"/>
    </location>
</feature>
<evidence type="ECO:0000313" key="4">
    <source>
        <dbReference type="Proteomes" id="UP000001449"/>
    </source>
</evidence>
<dbReference type="SMART" id="SM00015">
    <property type="entry name" value="IQ"/>
    <property type="match status" value="3"/>
</dbReference>
<evidence type="ECO:0008006" key="5">
    <source>
        <dbReference type="Google" id="ProtNLM"/>
    </source>
</evidence>
<dbReference type="GO" id="GO:0000922">
    <property type="term" value="C:spindle pole"/>
    <property type="evidence" value="ECO:0000318"/>
    <property type="project" value="GO_Central"/>
</dbReference>
<dbReference type="AlphaFoldDB" id="B8BSW0"/>
<dbReference type="SUPFAM" id="SSF50156">
    <property type="entry name" value="PDZ domain-like"/>
    <property type="match status" value="1"/>
</dbReference>
<protein>
    <recommendedName>
        <fullName evidence="5">PDZ domain-containing protein</fullName>
    </recommendedName>
</protein>
<dbReference type="SUPFAM" id="SSF52540">
    <property type="entry name" value="P-loop containing nucleoside triphosphate hydrolases"/>
    <property type="match status" value="1"/>
</dbReference>
<reference evidence="3 4" key="2">
    <citation type="journal article" date="2008" name="Nature">
        <title>The Phaeodactylum genome reveals the evolutionary history of diatom genomes.</title>
        <authorList>
            <person name="Bowler C."/>
            <person name="Allen A.E."/>
            <person name="Badger J.H."/>
            <person name="Grimwood J."/>
            <person name="Jabbari K."/>
            <person name="Kuo A."/>
            <person name="Maheswari U."/>
            <person name="Martens C."/>
            <person name="Maumus F."/>
            <person name="Otillar R.P."/>
            <person name="Rayko E."/>
            <person name="Salamov A."/>
            <person name="Vandepoele K."/>
            <person name="Beszteri B."/>
            <person name="Gruber A."/>
            <person name="Heijde M."/>
            <person name="Katinka M."/>
            <person name="Mock T."/>
            <person name="Valentin K."/>
            <person name="Verret F."/>
            <person name="Berges J.A."/>
            <person name="Brownlee C."/>
            <person name="Cadoret J.P."/>
            <person name="Chiovitti A."/>
            <person name="Choi C.J."/>
            <person name="Coesel S."/>
            <person name="De Martino A."/>
            <person name="Detter J.C."/>
            <person name="Durkin C."/>
            <person name="Falciatore A."/>
            <person name="Fournet J."/>
            <person name="Haruta M."/>
            <person name="Huysman M.J."/>
            <person name="Jenkins B.D."/>
            <person name="Jiroutova K."/>
            <person name="Jorgensen R.E."/>
            <person name="Joubert Y."/>
            <person name="Kaplan A."/>
            <person name="Kroger N."/>
            <person name="Kroth P.G."/>
            <person name="La Roche J."/>
            <person name="Lindquist E."/>
            <person name="Lommer M."/>
            <person name="Martin-Jezequel V."/>
            <person name="Lopez P.J."/>
            <person name="Lucas S."/>
            <person name="Mangogna M."/>
            <person name="McGinnis K."/>
            <person name="Medlin L.K."/>
            <person name="Montsant A."/>
            <person name="Oudot-Le Secq M.P."/>
            <person name="Napoli C."/>
            <person name="Obornik M."/>
            <person name="Parker M.S."/>
            <person name="Petit J.L."/>
            <person name="Porcel B.M."/>
            <person name="Poulsen N."/>
            <person name="Robison M."/>
            <person name="Rychlewski L."/>
            <person name="Rynearson T.A."/>
            <person name="Schmutz J."/>
            <person name="Shapiro H."/>
            <person name="Siaut M."/>
            <person name="Stanley M."/>
            <person name="Sussman M.R."/>
            <person name="Taylor A.R."/>
            <person name="Vardi A."/>
            <person name="von Dassow P."/>
            <person name="Vyverman W."/>
            <person name="Willis A."/>
            <person name="Wyrwicz L.S."/>
            <person name="Rokhsar D.S."/>
            <person name="Weissenbach J."/>
            <person name="Armbrust E.V."/>
            <person name="Green B.R."/>
            <person name="Van de Peer Y."/>
            <person name="Grigoriev I.V."/>
        </authorList>
    </citation>
    <scope>NUCLEOTIDE SEQUENCE [LARGE SCALE GENOMIC DNA]</scope>
    <source>
        <strain evidence="3 4">CCMP1335</strain>
    </source>
</reference>
<evidence type="ECO:0000256" key="1">
    <source>
        <dbReference type="SAM" id="Coils"/>
    </source>
</evidence>
<dbReference type="InParanoid" id="B8BSW0"/>
<dbReference type="HOGENOM" id="CLU_440420_0_0_1"/>
<accession>B8BSW0</accession>
<dbReference type="GO" id="GO:0007051">
    <property type="term" value="P:spindle organization"/>
    <property type="evidence" value="ECO:0000318"/>
    <property type="project" value="GO_Central"/>
</dbReference>
<dbReference type="STRING" id="35128.B8BSW0"/>
<dbReference type="GeneID" id="7445116"/>
<dbReference type="GO" id="GO:0005516">
    <property type="term" value="F:calmodulin binding"/>
    <property type="evidence" value="ECO:0000318"/>
    <property type="project" value="GO_Central"/>
</dbReference>
<evidence type="ECO:0000256" key="2">
    <source>
        <dbReference type="SAM" id="MobiDB-lite"/>
    </source>
</evidence>
<dbReference type="InterPro" id="IPR036034">
    <property type="entry name" value="PDZ_sf"/>
</dbReference>